<dbReference type="EMBL" id="KN824431">
    <property type="protein sequence ID" value="KIM20471.1"/>
    <property type="molecule type" value="Genomic_DNA"/>
</dbReference>
<evidence type="ECO:0000313" key="2">
    <source>
        <dbReference type="Proteomes" id="UP000054097"/>
    </source>
</evidence>
<evidence type="ECO:0008006" key="3">
    <source>
        <dbReference type="Google" id="ProtNLM"/>
    </source>
</evidence>
<organism evidence="1 2">
    <name type="scientific">Serendipita vermifera MAFF 305830</name>
    <dbReference type="NCBI Taxonomy" id="933852"/>
    <lineage>
        <taxon>Eukaryota</taxon>
        <taxon>Fungi</taxon>
        <taxon>Dikarya</taxon>
        <taxon>Basidiomycota</taxon>
        <taxon>Agaricomycotina</taxon>
        <taxon>Agaricomycetes</taxon>
        <taxon>Sebacinales</taxon>
        <taxon>Serendipitaceae</taxon>
        <taxon>Serendipita</taxon>
    </lineage>
</organism>
<protein>
    <recommendedName>
        <fullName evidence="3">F-box domain-containing protein</fullName>
    </recommendedName>
</protein>
<accession>A0A0C3AMF3</accession>
<gene>
    <name evidence="1" type="ORF">M408DRAFT_30332</name>
</gene>
<reference evidence="2" key="2">
    <citation type="submission" date="2015-01" db="EMBL/GenBank/DDBJ databases">
        <title>Evolutionary Origins and Diversification of the Mycorrhizal Mutualists.</title>
        <authorList>
            <consortium name="DOE Joint Genome Institute"/>
            <consortium name="Mycorrhizal Genomics Consortium"/>
            <person name="Kohler A."/>
            <person name="Kuo A."/>
            <person name="Nagy L.G."/>
            <person name="Floudas D."/>
            <person name="Copeland A."/>
            <person name="Barry K.W."/>
            <person name="Cichocki N."/>
            <person name="Veneault-Fourrey C."/>
            <person name="LaButti K."/>
            <person name="Lindquist E.A."/>
            <person name="Lipzen A."/>
            <person name="Lundell T."/>
            <person name="Morin E."/>
            <person name="Murat C."/>
            <person name="Riley R."/>
            <person name="Ohm R."/>
            <person name="Sun H."/>
            <person name="Tunlid A."/>
            <person name="Henrissat B."/>
            <person name="Grigoriev I.V."/>
            <person name="Hibbett D.S."/>
            <person name="Martin F."/>
        </authorList>
    </citation>
    <scope>NUCLEOTIDE SEQUENCE [LARGE SCALE GENOMIC DNA]</scope>
    <source>
        <strain evidence="2">MAFF 305830</strain>
    </source>
</reference>
<reference evidence="1 2" key="1">
    <citation type="submission" date="2014-04" db="EMBL/GenBank/DDBJ databases">
        <authorList>
            <consortium name="DOE Joint Genome Institute"/>
            <person name="Kuo A."/>
            <person name="Zuccaro A."/>
            <person name="Kohler A."/>
            <person name="Nagy L.G."/>
            <person name="Floudas D."/>
            <person name="Copeland A."/>
            <person name="Barry K.W."/>
            <person name="Cichocki N."/>
            <person name="Veneault-Fourrey C."/>
            <person name="LaButti K."/>
            <person name="Lindquist E.A."/>
            <person name="Lipzen A."/>
            <person name="Lundell T."/>
            <person name="Morin E."/>
            <person name="Murat C."/>
            <person name="Sun H."/>
            <person name="Tunlid A."/>
            <person name="Henrissat B."/>
            <person name="Grigoriev I.V."/>
            <person name="Hibbett D.S."/>
            <person name="Martin F."/>
            <person name="Nordberg H.P."/>
            <person name="Cantor M.N."/>
            <person name="Hua S.X."/>
        </authorList>
    </citation>
    <scope>NUCLEOTIDE SEQUENCE [LARGE SCALE GENOMIC DNA]</scope>
    <source>
        <strain evidence="1 2">MAFF 305830</strain>
    </source>
</reference>
<sequence length="223" mass="25351">MLVNDIPPLEELAFAIADDYTWCTVLRGCKDSLLSLRLALNYYETDSLELDYVFLLPLCKTLAIHCDDDVPSTWELSLATPVLEYYTEYQYEEYDFEDGHQVLHTDTRRVVRIRTNRPPPPDAAVPNLNTLEVDNLDIDLSLIDYLAISFSNGNVYPTLERITYCSKGADPVLNNFLDSKDFIEGLNSERTRPIIFNVVNTWEGDMPGTIKSSCGVGMSCHDY</sequence>
<name>A0A0C3AMF3_SERVB</name>
<keyword evidence="2" id="KW-1185">Reference proteome</keyword>
<dbReference type="AlphaFoldDB" id="A0A0C3AMF3"/>
<proteinExistence type="predicted"/>
<evidence type="ECO:0000313" key="1">
    <source>
        <dbReference type="EMBL" id="KIM20471.1"/>
    </source>
</evidence>
<dbReference type="STRING" id="933852.A0A0C3AMF3"/>
<dbReference type="Proteomes" id="UP000054097">
    <property type="component" value="Unassembled WGS sequence"/>
</dbReference>
<dbReference type="HOGENOM" id="CLU_1240781_0_0_1"/>